<reference evidence="1 2" key="1">
    <citation type="journal article" date="2019" name="Sci. Rep.">
        <title>Orb-weaving spider Araneus ventricosus genome elucidates the spidroin gene catalogue.</title>
        <authorList>
            <person name="Kono N."/>
            <person name="Nakamura H."/>
            <person name="Ohtoshi R."/>
            <person name="Moran D.A.P."/>
            <person name="Shinohara A."/>
            <person name="Yoshida Y."/>
            <person name="Fujiwara M."/>
            <person name="Mori M."/>
            <person name="Tomita M."/>
            <person name="Arakawa K."/>
        </authorList>
    </citation>
    <scope>NUCLEOTIDE SEQUENCE [LARGE SCALE GENOMIC DNA]</scope>
</reference>
<dbReference type="Proteomes" id="UP000499080">
    <property type="component" value="Unassembled WGS sequence"/>
</dbReference>
<dbReference type="OrthoDB" id="6617942at2759"/>
<evidence type="ECO:0000313" key="2">
    <source>
        <dbReference type="Proteomes" id="UP000499080"/>
    </source>
</evidence>
<sequence length="127" mass="14015">MSFLFSTFSNILTIKLQGLNLLLGHSGSSSLAVEKLPVVDYEPIDCSITDIDRNLLSIGQQYLLDISNAITSGNCPEDLENRDPGPLFHSRWLTAANRVLRLYLSSSDPSGNLTEIIGFILKLYMPV</sequence>
<protein>
    <submittedName>
        <fullName evidence="1">Uncharacterized protein</fullName>
    </submittedName>
</protein>
<accession>A0A4Y2X7R9</accession>
<dbReference type="PANTHER" id="PTHR46409">
    <property type="entry name" value="HTH PSQ-TYPE DOMAIN-CONTAINING PROTEIN"/>
    <property type="match status" value="1"/>
</dbReference>
<name>A0A4Y2X7R9_ARAVE</name>
<dbReference type="AlphaFoldDB" id="A0A4Y2X7R9"/>
<keyword evidence="2" id="KW-1185">Reference proteome</keyword>
<gene>
    <name evidence="1" type="ORF">AVEN_22680_1</name>
</gene>
<dbReference type="EMBL" id="BGPR01072803">
    <property type="protein sequence ID" value="GBO45631.1"/>
    <property type="molecule type" value="Genomic_DNA"/>
</dbReference>
<proteinExistence type="predicted"/>
<evidence type="ECO:0000313" key="1">
    <source>
        <dbReference type="EMBL" id="GBO45631.1"/>
    </source>
</evidence>
<organism evidence="1 2">
    <name type="scientific">Araneus ventricosus</name>
    <name type="common">Orbweaver spider</name>
    <name type="synonym">Epeira ventricosa</name>
    <dbReference type="NCBI Taxonomy" id="182803"/>
    <lineage>
        <taxon>Eukaryota</taxon>
        <taxon>Metazoa</taxon>
        <taxon>Ecdysozoa</taxon>
        <taxon>Arthropoda</taxon>
        <taxon>Chelicerata</taxon>
        <taxon>Arachnida</taxon>
        <taxon>Araneae</taxon>
        <taxon>Araneomorphae</taxon>
        <taxon>Entelegynae</taxon>
        <taxon>Araneoidea</taxon>
        <taxon>Araneidae</taxon>
        <taxon>Araneus</taxon>
    </lineage>
</organism>
<dbReference type="PANTHER" id="PTHR46409:SF1">
    <property type="entry name" value="HTH PSQ-TYPE DOMAIN-CONTAINING PROTEIN"/>
    <property type="match status" value="1"/>
</dbReference>
<comment type="caution">
    <text evidence="1">The sequence shown here is derived from an EMBL/GenBank/DDBJ whole genome shotgun (WGS) entry which is preliminary data.</text>
</comment>